<keyword evidence="1" id="KW-0472">Membrane</keyword>
<keyword evidence="1" id="KW-1133">Transmembrane helix</keyword>
<proteinExistence type="predicted"/>
<keyword evidence="1" id="KW-0812">Transmembrane</keyword>
<protein>
    <submittedName>
        <fullName evidence="2">Uncharacterized protein</fullName>
    </submittedName>
</protein>
<evidence type="ECO:0000313" key="3">
    <source>
        <dbReference type="Proteomes" id="UP000029921"/>
    </source>
</evidence>
<name>A0A4U8T273_9HELI</name>
<accession>A0A4U8T273</accession>
<evidence type="ECO:0000256" key="1">
    <source>
        <dbReference type="SAM" id="Phobius"/>
    </source>
</evidence>
<gene>
    <name evidence="2" type="ORF">LS74_001340</name>
</gene>
<dbReference type="EMBL" id="JRPE02000002">
    <property type="protein sequence ID" value="TLD93404.1"/>
    <property type="molecule type" value="Genomic_DNA"/>
</dbReference>
<reference evidence="2 3" key="1">
    <citation type="journal article" date="2014" name="Genome Announc.">
        <title>Draft genome sequences of eight enterohepatic helicobacter species isolated from both laboratory and wild rodents.</title>
        <authorList>
            <person name="Sheh A."/>
            <person name="Shen Z."/>
            <person name="Fox J.G."/>
        </authorList>
    </citation>
    <scope>NUCLEOTIDE SEQUENCE [LARGE SCALE GENOMIC DNA]</scope>
    <source>
        <strain evidence="2 3">MIT 96-1001</strain>
    </source>
</reference>
<dbReference type="AlphaFoldDB" id="A0A4U8T273"/>
<sequence>MSDKKISKKKAKKLEAISASKKEYPEAEGALEFFLGWVAMPALALIGMFCAVPLILAFFQIFIIQRMEHSDLSYFEYLLGVIQGLF</sequence>
<dbReference type="Proteomes" id="UP000029921">
    <property type="component" value="Unassembled WGS sequence"/>
</dbReference>
<evidence type="ECO:0000313" key="2">
    <source>
        <dbReference type="EMBL" id="TLD93404.1"/>
    </source>
</evidence>
<dbReference type="RefSeq" id="WP_034587305.1">
    <property type="nucleotide sequence ID" value="NZ_JRPE02000002.1"/>
</dbReference>
<organism evidence="2 3">
    <name type="scientific">Helicobacter magdeburgensis</name>
    <dbReference type="NCBI Taxonomy" id="471858"/>
    <lineage>
        <taxon>Bacteria</taxon>
        <taxon>Pseudomonadati</taxon>
        <taxon>Campylobacterota</taxon>
        <taxon>Epsilonproteobacteria</taxon>
        <taxon>Campylobacterales</taxon>
        <taxon>Helicobacteraceae</taxon>
        <taxon>Helicobacter</taxon>
    </lineage>
</organism>
<keyword evidence="3" id="KW-1185">Reference proteome</keyword>
<comment type="caution">
    <text evidence="2">The sequence shown here is derived from an EMBL/GenBank/DDBJ whole genome shotgun (WGS) entry which is preliminary data.</text>
</comment>
<feature type="transmembrane region" description="Helical" evidence="1">
    <location>
        <begin position="34"/>
        <end position="59"/>
    </location>
</feature>